<comment type="similarity">
    <text evidence="4">Belongs to the MAPEG family.</text>
</comment>
<evidence type="ECO:0000313" key="19">
    <source>
        <dbReference type="Proteomes" id="UP000694569"/>
    </source>
</evidence>
<keyword evidence="13 17" id="KW-0472">Membrane</keyword>
<comment type="catalytic activity">
    <reaction evidence="16">
        <text>RX + glutathione = an S-substituted glutathione + a halide anion + H(+)</text>
        <dbReference type="Rhea" id="RHEA:16437"/>
        <dbReference type="ChEBI" id="CHEBI:15378"/>
        <dbReference type="ChEBI" id="CHEBI:16042"/>
        <dbReference type="ChEBI" id="CHEBI:17792"/>
        <dbReference type="ChEBI" id="CHEBI:57925"/>
        <dbReference type="ChEBI" id="CHEBI:90779"/>
        <dbReference type="EC" id="2.5.1.18"/>
    </reaction>
    <physiologicalReaction direction="left-to-right" evidence="16">
        <dbReference type="Rhea" id="RHEA:16438"/>
    </physiologicalReaction>
</comment>
<evidence type="ECO:0000256" key="9">
    <source>
        <dbReference type="ARBA" id="ARBA00022824"/>
    </source>
</evidence>
<organism evidence="18 19">
    <name type="scientific">Leptobrachium leishanense</name>
    <name type="common">Leishan spiny toad</name>
    <dbReference type="NCBI Taxonomy" id="445787"/>
    <lineage>
        <taxon>Eukaryota</taxon>
        <taxon>Metazoa</taxon>
        <taxon>Chordata</taxon>
        <taxon>Craniata</taxon>
        <taxon>Vertebrata</taxon>
        <taxon>Euteleostomi</taxon>
        <taxon>Amphibia</taxon>
        <taxon>Batrachia</taxon>
        <taxon>Anura</taxon>
        <taxon>Pelobatoidea</taxon>
        <taxon>Megophryidae</taxon>
        <taxon>Leptobrachium</taxon>
    </lineage>
</organism>
<dbReference type="Gene3D" id="1.20.120.550">
    <property type="entry name" value="Membrane associated eicosanoid/glutathione metabolism-like domain"/>
    <property type="match status" value="1"/>
</dbReference>
<keyword evidence="9" id="KW-0256">Endoplasmic reticulum</keyword>
<dbReference type="OrthoDB" id="193139at2759"/>
<reference evidence="18" key="2">
    <citation type="submission" date="2025-09" db="UniProtKB">
        <authorList>
            <consortium name="Ensembl"/>
        </authorList>
    </citation>
    <scope>IDENTIFICATION</scope>
</reference>
<feature type="transmembrane region" description="Helical" evidence="17">
    <location>
        <begin position="7"/>
        <end position="27"/>
    </location>
</feature>
<keyword evidence="6" id="KW-0808">Transferase</keyword>
<dbReference type="GO" id="GO:0005789">
    <property type="term" value="C:endoplasmic reticulum membrane"/>
    <property type="evidence" value="ECO:0007669"/>
    <property type="project" value="UniProtKB-SubCell"/>
</dbReference>
<evidence type="ECO:0000256" key="16">
    <source>
        <dbReference type="ARBA" id="ARBA00049385"/>
    </source>
</evidence>
<comment type="subunit">
    <text evidence="14">Homotrimer; The trimer binds only one molecule of glutathione.</text>
</comment>
<evidence type="ECO:0000256" key="4">
    <source>
        <dbReference type="ARBA" id="ARBA00010459"/>
    </source>
</evidence>
<dbReference type="Proteomes" id="UP000694569">
    <property type="component" value="Unplaced"/>
</dbReference>
<dbReference type="Ensembl" id="ENSLLET00000044427.1">
    <property type="protein sequence ID" value="ENSLLEP00000042718.1"/>
    <property type="gene ID" value="ENSLLEG00000027166.1"/>
</dbReference>
<dbReference type="EC" id="2.5.1.18" evidence="5"/>
<dbReference type="GeneTree" id="ENSGT00390000011980"/>
<proteinExistence type="inferred from homology"/>
<dbReference type="PANTHER" id="PTHR10689:SF6">
    <property type="entry name" value="MICROSOMAL GLUTATHIONE S-TRANSFERASE 1"/>
    <property type="match status" value="1"/>
</dbReference>
<dbReference type="PANTHER" id="PTHR10689">
    <property type="entry name" value="MICROSOMAL GLUTATHIONE S-TRANSFERASE 1"/>
    <property type="match status" value="1"/>
</dbReference>
<dbReference type="Pfam" id="PF01124">
    <property type="entry name" value="MAPEG"/>
    <property type="match status" value="1"/>
</dbReference>
<evidence type="ECO:0000256" key="8">
    <source>
        <dbReference type="ARBA" id="ARBA00022787"/>
    </source>
</evidence>
<keyword evidence="12" id="KW-0496">Mitochondrion</keyword>
<protein>
    <recommendedName>
        <fullName evidence="15">Microsomal glutathione S-transferase 1</fullName>
        <ecNumber evidence="5">2.5.1.18</ecNumber>
    </recommendedName>
</protein>
<dbReference type="InterPro" id="IPR040162">
    <property type="entry name" value="MGST1-like"/>
</dbReference>
<evidence type="ECO:0000313" key="18">
    <source>
        <dbReference type="Ensembl" id="ENSLLEP00000042718.1"/>
    </source>
</evidence>
<reference evidence="18" key="1">
    <citation type="submission" date="2025-08" db="UniProtKB">
        <authorList>
            <consortium name="Ensembl"/>
        </authorList>
    </citation>
    <scope>IDENTIFICATION</scope>
</reference>
<sequence length="158" mass="17734">MGETLPLCLISPVCLIALPDSLFLLLLCHYSHLSVLSNPFLCFAQVFANPEDVVLQSKGGDAKKYLRSDVDVERVRRCHLNDIENIIPFIGIGLMYVFSNPDLFTALLHFRIFAGSRIFHTIAYLTPLPQPSRALGWFVGYAVTISMGYRVLQGLLYL</sequence>
<evidence type="ECO:0000256" key="10">
    <source>
        <dbReference type="ARBA" id="ARBA00022989"/>
    </source>
</evidence>
<dbReference type="InterPro" id="IPR001129">
    <property type="entry name" value="Membr-assoc_MAPEG"/>
</dbReference>
<comment type="function">
    <text evidence="1">Conjugation of reduced glutathione to a wide number of exogenous and endogenous hydrophobic electrophiles.</text>
</comment>
<dbReference type="GO" id="GO:0004364">
    <property type="term" value="F:glutathione transferase activity"/>
    <property type="evidence" value="ECO:0007669"/>
    <property type="project" value="UniProtKB-EC"/>
</dbReference>
<evidence type="ECO:0000256" key="3">
    <source>
        <dbReference type="ARBA" id="ARBA00004477"/>
    </source>
</evidence>
<keyword evidence="8" id="KW-1000">Mitochondrion outer membrane</keyword>
<dbReference type="GO" id="GO:0005741">
    <property type="term" value="C:mitochondrial outer membrane"/>
    <property type="evidence" value="ECO:0007669"/>
    <property type="project" value="UniProtKB-SubCell"/>
</dbReference>
<evidence type="ECO:0000256" key="15">
    <source>
        <dbReference type="ARBA" id="ARBA00039397"/>
    </source>
</evidence>
<evidence type="ECO:0000256" key="2">
    <source>
        <dbReference type="ARBA" id="ARBA00004294"/>
    </source>
</evidence>
<name>A0A8C5QWM4_9ANUR</name>
<evidence type="ECO:0000256" key="17">
    <source>
        <dbReference type="SAM" id="Phobius"/>
    </source>
</evidence>
<keyword evidence="10 17" id="KW-1133">Transmembrane helix</keyword>
<dbReference type="InterPro" id="IPR023352">
    <property type="entry name" value="MAPEG-like_dom_sf"/>
</dbReference>
<evidence type="ECO:0000256" key="5">
    <source>
        <dbReference type="ARBA" id="ARBA00012452"/>
    </source>
</evidence>
<gene>
    <name evidence="18" type="primary">MGST1</name>
</gene>
<accession>A0A8C5QWM4</accession>
<keyword evidence="19" id="KW-1185">Reference proteome</keyword>
<evidence type="ECO:0000256" key="11">
    <source>
        <dbReference type="ARBA" id="ARBA00022990"/>
    </source>
</evidence>
<feature type="transmembrane region" description="Helical" evidence="17">
    <location>
        <begin position="86"/>
        <end position="113"/>
    </location>
</feature>
<dbReference type="AlphaFoldDB" id="A0A8C5QWM4"/>
<feature type="transmembrane region" description="Helical" evidence="17">
    <location>
        <begin position="134"/>
        <end position="152"/>
    </location>
</feature>
<evidence type="ECO:0000256" key="6">
    <source>
        <dbReference type="ARBA" id="ARBA00022679"/>
    </source>
</evidence>
<evidence type="ECO:0000256" key="7">
    <source>
        <dbReference type="ARBA" id="ARBA00022692"/>
    </source>
</evidence>
<keyword evidence="11" id="KW-0007">Acetylation</keyword>
<dbReference type="SUPFAM" id="SSF161084">
    <property type="entry name" value="MAPEG domain-like"/>
    <property type="match status" value="1"/>
</dbReference>
<keyword evidence="7 17" id="KW-0812">Transmembrane</keyword>
<comment type="subcellular location">
    <subcellularLocation>
        <location evidence="3">Endoplasmic reticulum membrane</location>
        <topology evidence="3">Multi-pass membrane protein</topology>
    </subcellularLocation>
    <subcellularLocation>
        <location evidence="2">Mitochondrion outer membrane</location>
    </subcellularLocation>
</comment>
<evidence type="ECO:0000256" key="14">
    <source>
        <dbReference type="ARBA" id="ARBA00038540"/>
    </source>
</evidence>
<evidence type="ECO:0000256" key="13">
    <source>
        <dbReference type="ARBA" id="ARBA00023136"/>
    </source>
</evidence>
<dbReference type="FunFam" id="1.20.120.550:FF:000002">
    <property type="entry name" value="Microsomal glutathione S-transferase 1"/>
    <property type="match status" value="1"/>
</dbReference>
<evidence type="ECO:0000256" key="12">
    <source>
        <dbReference type="ARBA" id="ARBA00023128"/>
    </source>
</evidence>
<evidence type="ECO:0000256" key="1">
    <source>
        <dbReference type="ARBA" id="ARBA00003701"/>
    </source>
</evidence>